<dbReference type="Proteomes" id="UP001165960">
    <property type="component" value="Unassembled WGS sequence"/>
</dbReference>
<protein>
    <submittedName>
        <fullName evidence="1">Non-histone protein</fullName>
    </submittedName>
</protein>
<comment type="caution">
    <text evidence="1">The sequence shown here is derived from an EMBL/GenBank/DDBJ whole genome shotgun (WGS) entry which is preliminary data.</text>
</comment>
<reference evidence="1" key="1">
    <citation type="submission" date="2022-04" db="EMBL/GenBank/DDBJ databases">
        <title>Genome of the entomopathogenic fungus Entomophthora muscae.</title>
        <authorList>
            <person name="Elya C."/>
            <person name="Lovett B.R."/>
            <person name="Lee E."/>
            <person name="Macias A.M."/>
            <person name="Hajek A.E."/>
            <person name="De Bivort B.L."/>
            <person name="Kasson M.T."/>
            <person name="De Fine Licht H.H."/>
            <person name="Stajich J.E."/>
        </authorList>
    </citation>
    <scope>NUCLEOTIDE SEQUENCE</scope>
    <source>
        <strain evidence="1">Berkeley</strain>
    </source>
</reference>
<evidence type="ECO:0000313" key="1">
    <source>
        <dbReference type="EMBL" id="KAJ9075947.1"/>
    </source>
</evidence>
<gene>
    <name evidence="1" type="primary">NHP10_2</name>
    <name evidence="1" type="ORF">DSO57_1030802</name>
</gene>
<evidence type="ECO:0000313" key="2">
    <source>
        <dbReference type="Proteomes" id="UP001165960"/>
    </source>
</evidence>
<organism evidence="1 2">
    <name type="scientific">Entomophthora muscae</name>
    <dbReference type="NCBI Taxonomy" id="34485"/>
    <lineage>
        <taxon>Eukaryota</taxon>
        <taxon>Fungi</taxon>
        <taxon>Fungi incertae sedis</taxon>
        <taxon>Zoopagomycota</taxon>
        <taxon>Entomophthoromycotina</taxon>
        <taxon>Entomophthoromycetes</taxon>
        <taxon>Entomophthorales</taxon>
        <taxon>Entomophthoraceae</taxon>
        <taxon>Entomophthora</taxon>
    </lineage>
</organism>
<dbReference type="EMBL" id="QTSX02002345">
    <property type="protein sequence ID" value="KAJ9075947.1"/>
    <property type="molecule type" value="Genomic_DNA"/>
</dbReference>
<sequence length="218" mass="24927">MSSRIPDDKSEAKYKRKYKSMKLQLRDAELEADGLAKRLARYDKTLRELQFERSFLLEKLHEIQNGSAPGSDVTSESEEEVIVGKVARMKPEKDPNAPKRPANAFFMFCQLERGKLRESNQEASLSELTKILGLRWKDMSKEEKQVYYEMYETDKLRYEKEMSSYTGPGGGSIPRRLEDDEECVLEAPASLEVEEEPVDSQDEESGSADSSPYSEESS</sequence>
<proteinExistence type="predicted"/>
<name>A0ACC2TNY3_9FUNG</name>
<keyword evidence="2" id="KW-1185">Reference proteome</keyword>
<accession>A0ACC2TNY3</accession>